<proteinExistence type="predicted"/>
<feature type="region of interest" description="Disordered" evidence="4">
    <location>
        <begin position="246"/>
        <end position="265"/>
    </location>
</feature>
<evidence type="ECO:0000256" key="2">
    <source>
        <dbReference type="ARBA" id="ARBA00023125"/>
    </source>
</evidence>
<dbReference type="InterPro" id="IPR009057">
    <property type="entry name" value="Homeodomain-like_sf"/>
</dbReference>
<dbReference type="Gene3D" id="2.60.120.10">
    <property type="entry name" value="Jelly Rolls"/>
    <property type="match status" value="1"/>
</dbReference>
<dbReference type="InterPro" id="IPR014710">
    <property type="entry name" value="RmlC-like_jellyroll"/>
</dbReference>
<dbReference type="InterPro" id="IPR037923">
    <property type="entry name" value="HTH-like"/>
</dbReference>
<reference evidence="6" key="1">
    <citation type="journal article" date="2014" name="Int. J. Syst. Evol. Microbiol.">
        <title>Complete genome sequence of Corynebacterium casei LMG S-19264T (=DSM 44701T), isolated from a smear-ripened cheese.</title>
        <authorList>
            <consortium name="US DOE Joint Genome Institute (JGI-PGF)"/>
            <person name="Walter F."/>
            <person name="Albersmeier A."/>
            <person name="Kalinowski J."/>
            <person name="Ruckert C."/>
        </authorList>
    </citation>
    <scope>NUCLEOTIDE SEQUENCE</scope>
    <source>
        <strain evidence="6">KCTC 22169</strain>
    </source>
</reference>
<keyword evidence="7" id="KW-1185">Reference proteome</keyword>
<gene>
    <name evidence="6" type="ORF">GCM10007392_42580</name>
</gene>
<evidence type="ECO:0000256" key="4">
    <source>
        <dbReference type="SAM" id="MobiDB-lite"/>
    </source>
</evidence>
<reference evidence="6" key="2">
    <citation type="submission" date="2020-09" db="EMBL/GenBank/DDBJ databases">
        <authorList>
            <person name="Sun Q."/>
            <person name="Kim S."/>
        </authorList>
    </citation>
    <scope>NUCLEOTIDE SEQUENCE</scope>
    <source>
        <strain evidence="6">KCTC 22169</strain>
    </source>
</reference>
<dbReference type="SUPFAM" id="SSF51215">
    <property type="entry name" value="Regulatory protein AraC"/>
    <property type="match status" value="1"/>
</dbReference>
<dbReference type="PRINTS" id="PR00032">
    <property type="entry name" value="HTHARAC"/>
</dbReference>
<dbReference type="SUPFAM" id="SSF46689">
    <property type="entry name" value="Homeodomain-like"/>
    <property type="match status" value="2"/>
</dbReference>
<dbReference type="InterPro" id="IPR050204">
    <property type="entry name" value="AraC_XylS_family_regulators"/>
</dbReference>
<dbReference type="PROSITE" id="PS01124">
    <property type="entry name" value="HTH_ARAC_FAMILY_2"/>
    <property type="match status" value="1"/>
</dbReference>
<evidence type="ECO:0000313" key="6">
    <source>
        <dbReference type="EMBL" id="GGX70593.1"/>
    </source>
</evidence>
<evidence type="ECO:0000259" key="5">
    <source>
        <dbReference type="PROSITE" id="PS01124"/>
    </source>
</evidence>
<dbReference type="EMBL" id="BMXR01000014">
    <property type="protein sequence ID" value="GGX70593.1"/>
    <property type="molecule type" value="Genomic_DNA"/>
</dbReference>
<evidence type="ECO:0000256" key="1">
    <source>
        <dbReference type="ARBA" id="ARBA00023015"/>
    </source>
</evidence>
<accession>A0A918KRE5</accession>
<evidence type="ECO:0000256" key="3">
    <source>
        <dbReference type="ARBA" id="ARBA00023163"/>
    </source>
</evidence>
<protein>
    <recommendedName>
        <fullName evidence="5">HTH araC/xylS-type domain-containing protein</fullName>
    </recommendedName>
</protein>
<evidence type="ECO:0000313" key="7">
    <source>
        <dbReference type="Proteomes" id="UP000626148"/>
    </source>
</evidence>
<keyword evidence="1" id="KW-0805">Transcription regulation</keyword>
<dbReference type="Pfam" id="PF12833">
    <property type="entry name" value="HTH_18"/>
    <property type="match status" value="1"/>
</dbReference>
<keyword evidence="3" id="KW-0804">Transcription</keyword>
<keyword evidence="2" id="KW-0238">DNA-binding</keyword>
<dbReference type="RefSeq" id="WP_189612579.1">
    <property type="nucleotide sequence ID" value="NZ_BMXR01000014.1"/>
</dbReference>
<dbReference type="Proteomes" id="UP000626148">
    <property type="component" value="Unassembled WGS sequence"/>
</dbReference>
<comment type="caution">
    <text evidence="6">The sequence shown here is derived from an EMBL/GenBank/DDBJ whole genome shotgun (WGS) entry which is preliminary data.</text>
</comment>
<feature type="domain" description="HTH araC/xylS-type" evidence="5">
    <location>
        <begin position="152"/>
        <end position="249"/>
    </location>
</feature>
<organism evidence="6 7">
    <name type="scientific">Saccharospirillum salsuginis</name>
    <dbReference type="NCBI Taxonomy" id="418750"/>
    <lineage>
        <taxon>Bacteria</taxon>
        <taxon>Pseudomonadati</taxon>
        <taxon>Pseudomonadota</taxon>
        <taxon>Gammaproteobacteria</taxon>
        <taxon>Oceanospirillales</taxon>
        <taxon>Saccharospirillaceae</taxon>
        <taxon>Saccharospirillum</taxon>
    </lineage>
</organism>
<dbReference type="SMART" id="SM00342">
    <property type="entry name" value="HTH_ARAC"/>
    <property type="match status" value="1"/>
</dbReference>
<dbReference type="PANTHER" id="PTHR46796">
    <property type="entry name" value="HTH-TYPE TRANSCRIPTIONAL ACTIVATOR RHAS-RELATED"/>
    <property type="match status" value="1"/>
</dbReference>
<dbReference type="InterPro" id="IPR018060">
    <property type="entry name" value="HTH_AraC"/>
</dbReference>
<feature type="compositionally biased region" description="Polar residues" evidence="4">
    <location>
        <begin position="255"/>
        <end position="265"/>
    </location>
</feature>
<sequence>MNHVKGLLALMHFGTYGHRYQSRTIREHREELELVLDGQAICQVDGEQFVVGPGHLIWHRSGERTIHSNARSDDYECLILAFEIEPGRIATPPRLSYWDGIISPRQFCDDALAHFARHTAPSVDFCRYLYGCCKVHAQPVSTDRTLPDRVLHRALGFIADHYRGAISVADIARAAHVSESHLHTLFRERLGRTPHQVLVQYRMEEAVGMLMRKQPIKQVVNACGFESESGFIRAFKKKYGVPPGAYRRAEPSIGSAPSQPIMNLA</sequence>
<dbReference type="GO" id="GO:0003700">
    <property type="term" value="F:DNA-binding transcription factor activity"/>
    <property type="evidence" value="ECO:0007669"/>
    <property type="project" value="InterPro"/>
</dbReference>
<dbReference type="PANTHER" id="PTHR46796:SF6">
    <property type="entry name" value="ARAC SUBFAMILY"/>
    <property type="match status" value="1"/>
</dbReference>
<dbReference type="AlphaFoldDB" id="A0A918KRE5"/>
<dbReference type="Gene3D" id="1.10.10.60">
    <property type="entry name" value="Homeodomain-like"/>
    <property type="match status" value="1"/>
</dbReference>
<dbReference type="GO" id="GO:0043565">
    <property type="term" value="F:sequence-specific DNA binding"/>
    <property type="evidence" value="ECO:0007669"/>
    <property type="project" value="InterPro"/>
</dbReference>
<name>A0A918KRE5_9GAMM</name>
<dbReference type="InterPro" id="IPR020449">
    <property type="entry name" value="Tscrpt_reg_AraC-type_HTH"/>
</dbReference>